<dbReference type="PROSITE" id="PS51228">
    <property type="entry name" value="ACB_2"/>
    <property type="match status" value="1"/>
</dbReference>
<feature type="domain" description="ACB" evidence="2">
    <location>
        <begin position="35"/>
        <end position="120"/>
    </location>
</feature>
<dbReference type="Proteomes" id="UP000708208">
    <property type="component" value="Unassembled WGS sequence"/>
</dbReference>
<dbReference type="InterPro" id="IPR000582">
    <property type="entry name" value="Acyl-CoA-binding_protein"/>
</dbReference>
<comment type="similarity">
    <text evidence="1">Belongs to the ACBP family.</text>
</comment>
<evidence type="ECO:0000256" key="1">
    <source>
        <dbReference type="ARBA" id="ARBA00005567"/>
    </source>
</evidence>
<evidence type="ECO:0000313" key="3">
    <source>
        <dbReference type="EMBL" id="CAG7835490.1"/>
    </source>
</evidence>
<proteinExistence type="inferred from homology"/>
<reference evidence="3" key="1">
    <citation type="submission" date="2021-06" db="EMBL/GenBank/DDBJ databases">
        <authorList>
            <person name="Hodson N. C."/>
            <person name="Mongue J. A."/>
            <person name="Jaron S. K."/>
        </authorList>
    </citation>
    <scope>NUCLEOTIDE SEQUENCE</scope>
</reference>
<evidence type="ECO:0000313" key="4">
    <source>
        <dbReference type="Proteomes" id="UP000708208"/>
    </source>
</evidence>
<dbReference type="AlphaFoldDB" id="A0A8J2MBI1"/>
<dbReference type="GO" id="GO:0000062">
    <property type="term" value="F:fatty-acyl-CoA binding"/>
    <property type="evidence" value="ECO:0007669"/>
    <property type="project" value="InterPro"/>
</dbReference>
<dbReference type="InterPro" id="IPR022408">
    <property type="entry name" value="Acyl-CoA-binding_prot_CS"/>
</dbReference>
<dbReference type="GO" id="GO:0006631">
    <property type="term" value="P:fatty acid metabolic process"/>
    <property type="evidence" value="ECO:0007669"/>
    <property type="project" value="TreeGrafter"/>
</dbReference>
<keyword evidence="4" id="KW-1185">Reference proteome</keyword>
<dbReference type="OrthoDB" id="346910at2759"/>
<comment type="caution">
    <text evidence="3">The sequence shown here is derived from an EMBL/GenBank/DDBJ whole genome shotgun (WGS) entry which is preliminary data.</text>
</comment>
<gene>
    <name evidence="3" type="ORF">AFUS01_LOCUS44855</name>
</gene>
<name>A0A8J2MBI1_9HEXA</name>
<evidence type="ECO:0000259" key="2">
    <source>
        <dbReference type="PROSITE" id="PS51228"/>
    </source>
</evidence>
<dbReference type="PROSITE" id="PS00880">
    <property type="entry name" value="ACB_1"/>
    <property type="match status" value="1"/>
</dbReference>
<organism evidence="3 4">
    <name type="scientific">Allacma fusca</name>
    <dbReference type="NCBI Taxonomy" id="39272"/>
    <lineage>
        <taxon>Eukaryota</taxon>
        <taxon>Metazoa</taxon>
        <taxon>Ecdysozoa</taxon>
        <taxon>Arthropoda</taxon>
        <taxon>Hexapoda</taxon>
        <taxon>Collembola</taxon>
        <taxon>Symphypleona</taxon>
        <taxon>Sminthuridae</taxon>
        <taxon>Allacma</taxon>
    </lineage>
</organism>
<accession>A0A8J2MBI1</accession>
<dbReference type="Pfam" id="PF00887">
    <property type="entry name" value="ACBP"/>
    <property type="match status" value="1"/>
</dbReference>
<dbReference type="PANTHER" id="PTHR23310:SF62">
    <property type="entry name" value="ACYL-COA BINDING PROTEIN 1, ISOFORM A"/>
    <property type="match status" value="1"/>
</dbReference>
<dbReference type="EMBL" id="CAJVCH010570638">
    <property type="protein sequence ID" value="CAG7835490.1"/>
    <property type="molecule type" value="Genomic_DNA"/>
</dbReference>
<protein>
    <recommendedName>
        <fullName evidence="2">ACB domain-containing protein</fullName>
    </recommendedName>
</protein>
<sequence>MSTLRFLVVAGRYNSHRTSPQVQQIRSHVRTLASLQNRFLDTSLKIQTVFEATTTDEKLKIYALYKQGTKGKNFKAKPPPVDFEGAAKWKAWDSLGNMSQEEAQQKYVDLVNSILLKAGKEPVV</sequence>
<dbReference type="PANTHER" id="PTHR23310">
    <property type="entry name" value="ACYL-COA-BINDING PROTEIN, ACBP"/>
    <property type="match status" value="1"/>
</dbReference>